<comment type="caution">
    <text evidence="5">The sequence shown here is derived from an EMBL/GenBank/DDBJ whole genome shotgun (WGS) entry which is preliminary data.</text>
</comment>
<protein>
    <submittedName>
        <fullName evidence="5">Fatty-acid--CoA ligase</fullName>
    </submittedName>
</protein>
<keyword evidence="2 5" id="KW-0436">Ligase</keyword>
<dbReference type="NCBIfam" id="NF004837">
    <property type="entry name" value="PRK06187.1"/>
    <property type="match status" value="1"/>
</dbReference>
<dbReference type="GO" id="GO:0006631">
    <property type="term" value="P:fatty acid metabolic process"/>
    <property type="evidence" value="ECO:0007669"/>
    <property type="project" value="TreeGrafter"/>
</dbReference>
<evidence type="ECO:0000313" key="6">
    <source>
        <dbReference type="Proteomes" id="UP000253094"/>
    </source>
</evidence>
<dbReference type="InterPro" id="IPR025110">
    <property type="entry name" value="AMP-bd_C"/>
</dbReference>
<dbReference type="Pfam" id="PF13193">
    <property type="entry name" value="AMP-binding_C"/>
    <property type="match status" value="1"/>
</dbReference>
<evidence type="ECO:0000256" key="1">
    <source>
        <dbReference type="ARBA" id="ARBA00006432"/>
    </source>
</evidence>
<evidence type="ECO:0000256" key="2">
    <source>
        <dbReference type="ARBA" id="ARBA00022598"/>
    </source>
</evidence>
<dbReference type="InterPro" id="IPR000873">
    <property type="entry name" value="AMP-dep_synth/lig_dom"/>
</dbReference>
<name>A0A367FGF7_9ACTN</name>
<dbReference type="EMBL" id="QOIL01000013">
    <property type="protein sequence ID" value="RCG28680.1"/>
    <property type="molecule type" value="Genomic_DNA"/>
</dbReference>
<dbReference type="AlphaFoldDB" id="A0A367FGF7"/>
<dbReference type="Proteomes" id="UP000253094">
    <property type="component" value="Unassembled WGS sequence"/>
</dbReference>
<dbReference type="CDD" id="cd17631">
    <property type="entry name" value="FACL_FadD13-like"/>
    <property type="match status" value="1"/>
</dbReference>
<evidence type="ECO:0000313" key="5">
    <source>
        <dbReference type="EMBL" id="RCG28680.1"/>
    </source>
</evidence>
<dbReference type="RefSeq" id="WP_114031008.1">
    <property type="nucleotide sequence ID" value="NZ_QOIL01000013.1"/>
</dbReference>
<reference evidence="5 6" key="1">
    <citation type="submission" date="2018-06" db="EMBL/GenBank/DDBJ databases">
        <title>Sphaerisporangium craniellae sp. nov., isolated from a marine sponge in the South China Sea.</title>
        <authorList>
            <person name="Li L."/>
        </authorList>
    </citation>
    <scope>NUCLEOTIDE SEQUENCE [LARGE SCALE GENOMIC DNA]</scope>
    <source>
        <strain evidence="5 6">CCTCC AA 208026</strain>
    </source>
</reference>
<evidence type="ECO:0000259" key="4">
    <source>
        <dbReference type="Pfam" id="PF13193"/>
    </source>
</evidence>
<organism evidence="5 6">
    <name type="scientific">Sphaerisporangium album</name>
    <dbReference type="NCBI Taxonomy" id="509200"/>
    <lineage>
        <taxon>Bacteria</taxon>
        <taxon>Bacillati</taxon>
        <taxon>Actinomycetota</taxon>
        <taxon>Actinomycetes</taxon>
        <taxon>Streptosporangiales</taxon>
        <taxon>Streptosporangiaceae</taxon>
        <taxon>Sphaerisporangium</taxon>
    </lineage>
</organism>
<dbReference type="InterPro" id="IPR020845">
    <property type="entry name" value="AMP-binding_CS"/>
</dbReference>
<dbReference type="PROSITE" id="PS00455">
    <property type="entry name" value="AMP_BINDING"/>
    <property type="match status" value="1"/>
</dbReference>
<feature type="domain" description="AMP-binding enzyme C-terminal" evidence="4">
    <location>
        <begin position="422"/>
        <end position="497"/>
    </location>
</feature>
<dbReference type="InterPro" id="IPR045851">
    <property type="entry name" value="AMP-bd_C_sf"/>
</dbReference>
<dbReference type="GO" id="GO:0031956">
    <property type="term" value="F:medium-chain fatty acid-CoA ligase activity"/>
    <property type="evidence" value="ECO:0007669"/>
    <property type="project" value="TreeGrafter"/>
</dbReference>
<dbReference type="InterPro" id="IPR042099">
    <property type="entry name" value="ANL_N_sf"/>
</dbReference>
<feature type="domain" description="AMP-dependent synthetase/ligase" evidence="3">
    <location>
        <begin position="8"/>
        <end position="372"/>
    </location>
</feature>
<dbReference type="PANTHER" id="PTHR43201:SF32">
    <property type="entry name" value="2-SUCCINYLBENZOATE--COA LIGASE, CHLOROPLASTIC_PEROXISOMAL"/>
    <property type="match status" value="1"/>
</dbReference>
<accession>A0A367FGF7</accession>
<dbReference type="Gene3D" id="3.40.50.12780">
    <property type="entry name" value="N-terminal domain of ligase-like"/>
    <property type="match status" value="1"/>
</dbReference>
<evidence type="ECO:0000259" key="3">
    <source>
        <dbReference type="Pfam" id="PF00501"/>
    </source>
</evidence>
<proteinExistence type="inferred from homology"/>
<keyword evidence="6" id="KW-1185">Reference proteome</keyword>
<dbReference type="PANTHER" id="PTHR43201">
    <property type="entry name" value="ACYL-COA SYNTHETASE"/>
    <property type="match status" value="1"/>
</dbReference>
<dbReference type="SUPFAM" id="SSF56801">
    <property type="entry name" value="Acetyl-CoA synthetase-like"/>
    <property type="match status" value="1"/>
</dbReference>
<comment type="similarity">
    <text evidence="1">Belongs to the ATP-dependent AMP-binding enzyme family.</text>
</comment>
<dbReference type="Gene3D" id="3.30.300.30">
    <property type="match status" value="1"/>
</dbReference>
<gene>
    <name evidence="5" type="ORF">DQ384_23365</name>
</gene>
<dbReference type="FunFam" id="3.30.300.30:FF:000008">
    <property type="entry name" value="2,3-dihydroxybenzoate-AMP ligase"/>
    <property type="match status" value="1"/>
</dbReference>
<sequence>MHLTQPLHRALQQTPGLPATILGDRVRTHRDVAARVERLAGALCELGVGEGDRVAIVALNSDRYHEYLLATWWRGAAVNPINTRWTPAETGYALRDSQTSVLLVDDAFAAQVPALRAAAPTVTTVIHCGDGPTPDETLSYEELVADAPPVPDVRRGGDALAGVFYTGGTTGRPKGVMLSHTNLITAALGILSMRALAHPGGRFLHVAPLYHLAGLASWTAQSMVGGTHIMVPAFDPVRVLAAIQEHGATSTFLVPTIIQVLADHPRLQDYDVSSLTSITYGAAPISEAVLTRAMKAFPEAGFTQAYGMTELAPAATLLTAQEHLAGGAPLRSAGRAVPQVEVRVIAEGGRPAPAGTVGEVTVRGANVMLGYWGMPEESAEAVRDGWMHTGDGGYLDENGYLYIVDRIKDMIITGGENVYSAEVENIVAQHPAVASCAVIGIPDARWGERVHAVIVLRAGATATAEDIRAHVKDHIAGYKAPRSCEFREALPVSGAGKILKRELRKPYWADADRSGG</sequence>
<dbReference type="Pfam" id="PF00501">
    <property type="entry name" value="AMP-binding"/>
    <property type="match status" value="1"/>
</dbReference>
<dbReference type="OrthoDB" id="9803968at2"/>